<organism evidence="3 4">
    <name type="scientific">Tenacibaculum pelagium</name>
    <dbReference type="NCBI Taxonomy" id="2759527"/>
    <lineage>
        <taxon>Bacteria</taxon>
        <taxon>Pseudomonadati</taxon>
        <taxon>Bacteroidota</taxon>
        <taxon>Flavobacteriia</taxon>
        <taxon>Flavobacteriales</taxon>
        <taxon>Flavobacteriaceae</taxon>
        <taxon>Tenacibaculum</taxon>
    </lineage>
</organism>
<dbReference type="GO" id="GO:0016209">
    <property type="term" value="F:antioxidant activity"/>
    <property type="evidence" value="ECO:0007669"/>
    <property type="project" value="InterPro"/>
</dbReference>
<dbReference type="CDD" id="cd02966">
    <property type="entry name" value="TlpA_like_family"/>
    <property type="match status" value="1"/>
</dbReference>
<dbReference type="SUPFAM" id="SSF52833">
    <property type="entry name" value="Thioredoxin-like"/>
    <property type="match status" value="1"/>
</dbReference>
<dbReference type="RefSeq" id="WP_182124626.1">
    <property type="nucleotide sequence ID" value="NZ_JACGLS010000002.1"/>
</dbReference>
<dbReference type="PROSITE" id="PS51352">
    <property type="entry name" value="THIOREDOXIN_2"/>
    <property type="match status" value="1"/>
</dbReference>
<dbReference type="InterPro" id="IPR013766">
    <property type="entry name" value="Thioredoxin_domain"/>
</dbReference>
<accession>A0A839AR34</accession>
<dbReference type="InterPro" id="IPR050553">
    <property type="entry name" value="Thioredoxin_ResA/DsbE_sf"/>
</dbReference>
<proteinExistence type="predicted"/>
<name>A0A839AR34_9FLAO</name>
<keyword evidence="4" id="KW-1185">Reference proteome</keyword>
<dbReference type="Pfam" id="PF00578">
    <property type="entry name" value="AhpC-TSA"/>
    <property type="match status" value="1"/>
</dbReference>
<sequence>MKKLLAILIFATSIANAQYTVKGTMTPPEKDNWVALYKIEGAKQKYITNATIKFDTVAVGAGSQVIGKFKFDLPATTKPGAYRATYRNRGAGFVDFYFNKENVEFIFNPKYPEQSVVFTSSRENKLYNEYLEAYALVQKKMDEYQVSYIQEGNKDAKKAYKKEFKKLEEVQEIYENKSEGMLVNNFIKASQRYNPSSPFDNMQDYLTATVDNFFKNVDFNSNALYNSSFLIDRITDYVFYLNYSEDASLQQELLKESITKVMDKASSNKLKSSITKFLIGYLTEKRNGEAVDWLLAEYYDKLPENNKDAEFKKEILKTLSATVGRTAPNFSWKEGDKDFKLSTLNDGEKYLLVFWSTACPHCVKDVPKLHELMQKHKNVSVVSFSVEDADGVNDWNEFKKNLPYWHNAMGTHPDHKWSNETVQAYNLLSTPSFFILDKNKKIIALPEHLEDVEAYFKKH</sequence>
<dbReference type="InterPro" id="IPR000866">
    <property type="entry name" value="AhpC/TSA"/>
</dbReference>
<dbReference type="PANTHER" id="PTHR42852:SF13">
    <property type="entry name" value="PROTEIN DIPZ"/>
    <property type="match status" value="1"/>
</dbReference>
<evidence type="ECO:0000313" key="3">
    <source>
        <dbReference type="EMBL" id="MBA6156121.1"/>
    </source>
</evidence>
<evidence type="ECO:0000313" key="4">
    <source>
        <dbReference type="Proteomes" id="UP000563906"/>
    </source>
</evidence>
<dbReference type="GO" id="GO:0016491">
    <property type="term" value="F:oxidoreductase activity"/>
    <property type="evidence" value="ECO:0007669"/>
    <property type="project" value="InterPro"/>
</dbReference>
<keyword evidence="1" id="KW-0732">Signal</keyword>
<dbReference type="InterPro" id="IPR036249">
    <property type="entry name" value="Thioredoxin-like_sf"/>
</dbReference>
<gene>
    <name evidence="3" type="ORF">H3Z83_06250</name>
</gene>
<feature type="domain" description="Thioredoxin" evidence="2">
    <location>
        <begin position="321"/>
        <end position="459"/>
    </location>
</feature>
<evidence type="ECO:0000259" key="2">
    <source>
        <dbReference type="PROSITE" id="PS51352"/>
    </source>
</evidence>
<reference evidence="3 4" key="1">
    <citation type="submission" date="2020-07" db="EMBL/GenBank/DDBJ databases">
        <title>Bacterium isolated from marine sediment.</title>
        <authorList>
            <person name="Shang D."/>
            <person name="Du Z.-J."/>
        </authorList>
    </citation>
    <scope>NUCLEOTIDE SEQUENCE [LARGE SCALE GENOMIC DNA]</scope>
    <source>
        <strain evidence="3 4">S7007</strain>
    </source>
</reference>
<protein>
    <submittedName>
        <fullName evidence="3">AhpC/TSA family protein</fullName>
    </submittedName>
</protein>
<comment type="caution">
    <text evidence="3">The sequence shown here is derived from an EMBL/GenBank/DDBJ whole genome shotgun (WGS) entry which is preliminary data.</text>
</comment>
<dbReference type="Gene3D" id="3.40.30.10">
    <property type="entry name" value="Glutaredoxin"/>
    <property type="match status" value="1"/>
</dbReference>
<dbReference type="EMBL" id="JACGLS010000002">
    <property type="protein sequence ID" value="MBA6156121.1"/>
    <property type="molecule type" value="Genomic_DNA"/>
</dbReference>
<dbReference type="PANTHER" id="PTHR42852">
    <property type="entry name" value="THIOL:DISULFIDE INTERCHANGE PROTEIN DSBE"/>
    <property type="match status" value="1"/>
</dbReference>
<feature type="signal peptide" evidence="1">
    <location>
        <begin position="1"/>
        <end position="17"/>
    </location>
</feature>
<dbReference type="AlphaFoldDB" id="A0A839AR34"/>
<evidence type="ECO:0000256" key="1">
    <source>
        <dbReference type="SAM" id="SignalP"/>
    </source>
</evidence>
<dbReference type="Proteomes" id="UP000563906">
    <property type="component" value="Unassembled WGS sequence"/>
</dbReference>
<feature type="chain" id="PRO_5032702958" evidence="1">
    <location>
        <begin position="18"/>
        <end position="459"/>
    </location>
</feature>